<comment type="caution">
    <text evidence="2">The sequence shown here is derived from an EMBL/GenBank/DDBJ whole genome shotgun (WGS) entry which is preliminary data.</text>
</comment>
<gene>
    <name evidence="2" type="ORF">GH810_03785</name>
</gene>
<feature type="domain" description="DJ-1/PfpI" evidence="1">
    <location>
        <begin position="3"/>
        <end position="166"/>
    </location>
</feature>
<proteinExistence type="predicted"/>
<dbReference type="Proteomes" id="UP000616595">
    <property type="component" value="Unassembled WGS sequence"/>
</dbReference>
<evidence type="ECO:0000259" key="1">
    <source>
        <dbReference type="Pfam" id="PF01965"/>
    </source>
</evidence>
<accession>A0A923HWV8</accession>
<dbReference type="RefSeq" id="WP_148565804.1">
    <property type="nucleotide sequence ID" value="NZ_RXYA01000002.1"/>
</dbReference>
<dbReference type="PANTHER" id="PTHR48094">
    <property type="entry name" value="PROTEIN/NUCLEIC ACID DEGLYCASE DJ-1-RELATED"/>
    <property type="match status" value="1"/>
</dbReference>
<dbReference type="InterPro" id="IPR029062">
    <property type="entry name" value="Class_I_gatase-like"/>
</dbReference>
<dbReference type="AlphaFoldDB" id="A0A923HWV8"/>
<dbReference type="InterPro" id="IPR002818">
    <property type="entry name" value="DJ-1/PfpI"/>
</dbReference>
<dbReference type="Pfam" id="PF01965">
    <property type="entry name" value="DJ-1_PfpI"/>
    <property type="match status" value="1"/>
</dbReference>
<dbReference type="Gene3D" id="3.40.50.880">
    <property type="match status" value="1"/>
</dbReference>
<dbReference type="SUPFAM" id="SSF52317">
    <property type="entry name" value="Class I glutamine amidotransferase-like"/>
    <property type="match status" value="1"/>
</dbReference>
<dbReference type="NCBIfam" id="TIGR01383">
    <property type="entry name" value="not_thiJ"/>
    <property type="match status" value="1"/>
</dbReference>
<protein>
    <submittedName>
        <fullName evidence="2">DJ-1 family protein</fullName>
    </submittedName>
</protein>
<dbReference type="CDD" id="cd03135">
    <property type="entry name" value="GATase1_DJ-1"/>
    <property type="match status" value="1"/>
</dbReference>
<organism evidence="2 3">
    <name type="scientific">Acetobacterium paludosum</name>
    <dbReference type="NCBI Taxonomy" id="52693"/>
    <lineage>
        <taxon>Bacteria</taxon>
        <taxon>Bacillati</taxon>
        <taxon>Bacillota</taxon>
        <taxon>Clostridia</taxon>
        <taxon>Eubacteriales</taxon>
        <taxon>Eubacteriaceae</taxon>
        <taxon>Acetobacterium</taxon>
    </lineage>
</organism>
<reference evidence="2" key="2">
    <citation type="submission" date="2020-10" db="EMBL/GenBank/DDBJ databases">
        <title>Comparative genomics of the Acetobacterium genus.</title>
        <authorList>
            <person name="Marshall C."/>
            <person name="May H."/>
            <person name="Norman S."/>
        </authorList>
    </citation>
    <scope>NUCLEOTIDE SEQUENCE</scope>
    <source>
        <strain evidence="2">DER-2019</strain>
    </source>
</reference>
<dbReference type="PANTHER" id="PTHR48094:SF12">
    <property type="entry name" value="PARKINSON DISEASE PROTEIN 7 HOMOLOG"/>
    <property type="match status" value="1"/>
</dbReference>
<dbReference type="EMBL" id="WJBD01000003">
    <property type="protein sequence ID" value="MBC3887426.1"/>
    <property type="molecule type" value="Genomic_DNA"/>
</dbReference>
<evidence type="ECO:0000313" key="2">
    <source>
        <dbReference type="EMBL" id="MBC3887426.1"/>
    </source>
</evidence>
<dbReference type="OrthoDB" id="9800516at2"/>
<name>A0A923HWV8_9FIRM</name>
<dbReference type="GO" id="GO:0005737">
    <property type="term" value="C:cytoplasm"/>
    <property type="evidence" value="ECO:0007669"/>
    <property type="project" value="TreeGrafter"/>
</dbReference>
<dbReference type="InterPro" id="IPR006287">
    <property type="entry name" value="DJ-1"/>
</dbReference>
<dbReference type="InterPro" id="IPR050325">
    <property type="entry name" value="Prot/Nucl_acid_deglycase"/>
</dbReference>
<sequence>MMNVIIFLAAGFEEVEALTVVDYLRRVKQITVHMISIGDTLQVSGSHHIEVKADKQIDELSKIDSYEAVIIPGGMPGAANLRDDQRVVKIVREMNEAGKLVAAICAGPIVLEKAKIIDGKKVTSYPGFEKDLPNSIYQEDAVVKDGNIITSRGPGKAVDFALEIVTVLAGEKEAESLRKNILYDKKVCME</sequence>
<keyword evidence="3" id="KW-1185">Reference proteome</keyword>
<reference evidence="2" key="1">
    <citation type="submission" date="2019-10" db="EMBL/GenBank/DDBJ databases">
        <authorList>
            <person name="Ross D.E."/>
            <person name="Gulliver D."/>
        </authorList>
    </citation>
    <scope>NUCLEOTIDE SEQUENCE</scope>
    <source>
        <strain evidence="2">DER-2019</strain>
    </source>
</reference>
<evidence type="ECO:0000313" key="3">
    <source>
        <dbReference type="Proteomes" id="UP000616595"/>
    </source>
</evidence>